<dbReference type="InterPro" id="IPR006558">
    <property type="entry name" value="LamG-like"/>
</dbReference>
<dbReference type="SUPFAM" id="SSF50998">
    <property type="entry name" value="Quinoprotein alcohol dehydrogenase-like"/>
    <property type="match status" value="2"/>
</dbReference>
<evidence type="ECO:0000313" key="6">
    <source>
        <dbReference type="Proteomes" id="UP000187735"/>
    </source>
</evidence>
<feature type="domain" description="LamG-like jellyroll fold" evidence="4">
    <location>
        <begin position="508"/>
        <end position="647"/>
    </location>
</feature>
<keyword evidence="5" id="KW-0418">Kinase</keyword>
<evidence type="ECO:0000256" key="3">
    <source>
        <dbReference type="SAM" id="SignalP"/>
    </source>
</evidence>
<dbReference type="InterPro" id="IPR015943">
    <property type="entry name" value="WD40/YVTN_repeat-like_dom_sf"/>
</dbReference>
<dbReference type="Proteomes" id="UP000187735">
    <property type="component" value="Chromosome"/>
</dbReference>
<evidence type="ECO:0000256" key="2">
    <source>
        <dbReference type="ARBA" id="ARBA00023157"/>
    </source>
</evidence>
<dbReference type="GO" id="GO:0004674">
    <property type="term" value="F:protein serine/threonine kinase activity"/>
    <property type="evidence" value="ECO:0007669"/>
    <property type="project" value="UniProtKB-EC"/>
</dbReference>
<organism evidence="5 6">
    <name type="scientific">Fuerstiella marisgermanici</name>
    <dbReference type="NCBI Taxonomy" id="1891926"/>
    <lineage>
        <taxon>Bacteria</taxon>
        <taxon>Pseudomonadati</taxon>
        <taxon>Planctomycetota</taxon>
        <taxon>Planctomycetia</taxon>
        <taxon>Planctomycetales</taxon>
        <taxon>Planctomycetaceae</taxon>
        <taxon>Fuerstiella</taxon>
    </lineage>
</organism>
<dbReference type="SMART" id="SM00560">
    <property type="entry name" value="LamGL"/>
    <property type="match status" value="1"/>
</dbReference>
<dbReference type="Gene3D" id="2.40.10.480">
    <property type="match status" value="2"/>
</dbReference>
<dbReference type="SMART" id="SM00564">
    <property type="entry name" value="PQQ"/>
    <property type="match status" value="5"/>
</dbReference>
<dbReference type="EMBL" id="CP017641">
    <property type="protein sequence ID" value="APZ92406.1"/>
    <property type="molecule type" value="Genomic_DNA"/>
</dbReference>
<evidence type="ECO:0000313" key="5">
    <source>
        <dbReference type="EMBL" id="APZ92406.1"/>
    </source>
</evidence>
<dbReference type="Gene3D" id="2.140.10.10">
    <property type="entry name" value="Quinoprotein alcohol dehydrogenase-like superfamily"/>
    <property type="match status" value="1"/>
</dbReference>
<dbReference type="Pfam" id="PF13360">
    <property type="entry name" value="PQQ_2"/>
    <property type="match status" value="3"/>
</dbReference>
<proteinExistence type="predicted"/>
<dbReference type="Gene3D" id="2.130.10.10">
    <property type="entry name" value="YVTN repeat-like/Quinoprotein amine dehydrogenase"/>
    <property type="match status" value="1"/>
</dbReference>
<dbReference type="SUPFAM" id="SSF49363">
    <property type="entry name" value="Purple acid phosphatase, N-terminal domain"/>
    <property type="match status" value="1"/>
</dbReference>
<dbReference type="Pfam" id="PF13385">
    <property type="entry name" value="Laminin_G_3"/>
    <property type="match status" value="1"/>
</dbReference>
<dbReference type="PANTHER" id="PTHR34512">
    <property type="entry name" value="CELL SURFACE PROTEIN"/>
    <property type="match status" value="1"/>
</dbReference>
<evidence type="ECO:0000259" key="4">
    <source>
        <dbReference type="SMART" id="SM00560"/>
    </source>
</evidence>
<feature type="chain" id="PRO_5012478873" evidence="3">
    <location>
        <begin position="20"/>
        <end position="1361"/>
    </location>
</feature>
<dbReference type="InterPro" id="IPR008963">
    <property type="entry name" value="Purple_acid_Pase-like_N"/>
</dbReference>
<keyword evidence="1 3" id="KW-0732">Signal</keyword>
<dbReference type="STRING" id="1891926.Fuma_02017"/>
<dbReference type="GO" id="GO:0003993">
    <property type="term" value="F:acid phosphatase activity"/>
    <property type="evidence" value="ECO:0007669"/>
    <property type="project" value="InterPro"/>
</dbReference>
<keyword evidence="6" id="KW-1185">Reference proteome</keyword>
<dbReference type="InterPro" id="IPR018391">
    <property type="entry name" value="PQQ_b-propeller_rpt"/>
</dbReference>
<dbReference type="Gene3D" id="2.60.120.200">
    <property type="match status" value="1"/>
</dbReference>
<feature type="signal peptide" evidence="3">
    <location>
        <begin position="1"/>
        <end position="19"/>
    </location>
</feature>
<dbReference type="InterPro" id="IPR002372">
    <property type="entry name" value="PQQ_rpt_dom"/>
</dbReference>
<dbReference type="EC" id="2.7.11.1" evidence="5"/>
<dbReference type="RefSeq" id="WP_158520931.1">
    <property type="nucleotide sequence ID" value="NZ_CP017641.1"/>
</dbReference>
<dbReference type="InterPro" id="IPR011047">
    <property type="entry name" value="Quinoprotein_ADH-like_sf"/>
</dbReference>
<dbReference type="OrthoDB" id="218952at2"/>
<protein>
    <submittedName>
        <fullName evidence="5">Serine/threonine-protein kinase AfsK</fullName>
        <ecNumber evidence="5">2.7.11.1</ecNumber>
    </submittedName>
</protein>
<keyword evidence="2" id="KW-1015">Disulfide bond</keyword>
<dbReference type="SUPFAM" id="SSF49899">
    <property type="entry name" value="Concanavalin A-like lectins/glucanases"/>
    <property type="match status" value="1"/>
</dbReference>
<accession>A0A1P8WEB1</accession>
<evidence type="ECO:0000256" key="1">
    <source>
        <dbReference type="ARBA" id="ARBA00022729"/>
    </source>
</evidence>
<gene>
    <name evidence="5" type="primary">afsK_3</name>
    <name evidence="5" type="ORF">Fuma_02017</name>
</gene>
<sequence length="1361" mass="148271" precursor="true">MLLRSIATAVLLLATAANAADWPTWQHDNRRTGATDEQLPVTKLRLSWAWQSATPPKTAWAGPAKWDAYAFHRNLPSMRNYDSAFHVVAAQGRVWFGSSADDTLYCLNADDGKPAWTFTADGPIRLAPTWSDGKVYFGSDDGHARCVDADDGRLVWAFTPADTSQLILNDGRFIPFQPCRTGVTVDNGTAWFACAMLPWEDAWLCSLDAATGKTDGEQHYVKSLPGRTMEGAPALSSKFLVLPQGRVAPRVFDRTTGKDLGEMVKSGGGSVVVVSLDDNVLHGPATDSRKGGFRESSSSNREVVAGLGTGNALVVDGATSWMLTDSEIIASSLTKRNVLWKAACDCPFTMIKAGDTLFVGGDQMVAAHSASDGKLLWKQPVTGRAFGLAVANGRLFASTDEGAIHCFAADETTTAPAIAAALTASSDDAATRVTDVVPIDDKRLLGHWAFQQSANDGLVVKALHGSDVTLSGRPRFSRLGNLQAIELDGSDQSLMVAPDFRSVPVPTTAFTAEAWVKVDQPQDWGGIVSVLQDNGDYERGWLLGFNKDQFCVGVASAGGAGKMTYLKAKQPFETERWYHVAGTYDGTLLRIYVDGALQAESGAQSGEISYPDRTWFEIGAYHDKDEYHRLRGAIHEVALYSEALSTDEIASHFRRKKSGLPAPTEYGHVASGPWLRFTDPHTAVVRWTTETPQPSVLQFGTEGEMTKLLDKKLQTEHQAKLTGLKRQKVYQYRIGVQDDDADKLRFTKDFECDNFFNYSPPTSDRIPDTTDVAASTRAQDLLAQCDADNGLALICGAVDVKLLIQLCKNSTLRFVIADTDAERVDSLRRHLLQHGVYGNQVAVHLVDNLAELPFVGQWANLVILDASADPAMIKEAQRQTQPDGGVTLLSPIAATEPIQSFVMVPIGKSNGWQRFVKPALPNAGDWSHLYGDPDNAAFAGEQLGGAKSTDDLRIQWVGRPGPRYQADRSGRKPSPLSTAGRLFMQGLHRIIAVDAFNGSILWSIEIPGLERFNMPRDCSNWCASRDYLFVAVKGECWKIDAATGDVVDRMKADKASETPMDWGYVATQNGRLFGSSVKANTSWTTFWGGGDTGWYDARSGAVTFPICSDRLFCNDTDSGELTWEYTRGLVLNSTITVGGDTMYFVESRNADIMAGKDRRIGDAALWKDLHLVAIDAATGSPRWEKKLDPMSQKVVFFLAHAADQLTLVSSADKAHQVTSYSDKDGREQWTQSTSWLEGKGDHGKAMSRPAIVGDRVFVRPGVLSLKDGSVLPQKFPSGHGCGTYACSSEAVFFRADTVTMWDPETSTQSDWARLRPDCWLSTIPANGMLLSPEGGGGCSCGSWMETSLGFMPKVFDQRAEP</sequence>
<reference evidence="5 6" key="1">
    <citation type="journal article" date="2016" name="Front. Microbiol.">
        <title>Fuerstia marisgermanicae gen. nov., sp. nov., an Unusual Member of the Phylum Planctomycetes from the German Wadden Sea.</title>
        <authorList>
            <person name="Kohn T."/>
            <person name="Heuer A."/>
            <person name="Jogler M."/>
            <person name="Vollmers J."/>
            <person name="Boedeker C."/>
            <person name="Bunk B."/>
            <person name="Rast P."/>
            <person name="Borchert D."/>
            <person name="Glockner I."/>
            <person name="Freese H.M."/>
            <person name="Klenk H.P."/>
            <person name="Overmann J."/>
            <person name="Kaster A.K."/>
            <person name="Rohde M."/>
            <person name="Wiegand S."/>
            <person name="Jogler C."/>
        </authorList>
    </citation>
    <scope>NUCLEOTIDE SEQUENCE [LARGE SCALE GENOMIC DNA]</scope>
    <source>
        <strain evidence="5 6">NH11</strain>
    </source>
</reference>
<name>A0A1P8WEB1_9PLAN</name>
<dbReference type="InterPro" id="IPR013320">
    <property type="entry name" value="ConA-like_dom_sf"/>
</dbReference>
<dbReference type="KEGG" id="fmr:Fuma_02017"/>
<dbReference type="PANTHER" id="PTHR34512:SF30">
    <property type="entry name" value="OUTER MEMBRANE PROTEIN ASSEMBLY FACTOR BAMB"/>
    <property type="match status" value="1"/>
</dbReference>
<keyword evidence="5" id="KW-0808">Transferase</keyword>
<dbReference type="GO" id="GO:0046872">
    <property type="term" value="F:metal ion binding"/>
    <property type="evidence" value="ECO:0007669"/>
    <property type="project" value="InterPro"/>
</dbReference>